<keyword evidence="4 7" id="KW-0805">Transcription regulation</keyword>
<dbReference type="InterPro" id="IPR035642">
    <property type="entry name" value="MraZ_N"/>
</dbReference>
<dbReference type="InterPro" id="IPR035644">
    <property type="entry name" value="MraZ_C"/>
</dbReference>
<dbReference type="SUPFAM" id="SSF89447">
    <property type="entry name" value="AbrB/MazE/MraZ-like"/>
    <property type="match status" value="1"/>
</dbReference>
<dbReference type="InterPro" id="IPR007159">
    <property type="entry name" value="SpoVT-AbrB_dom"/>
</dbReference>
<evidence type="ECO:0000256" key="1">
    <source>
        <dbReference type="ARBA" id="ARBA00013860"/>
    </source>
</evidence>
<proteinExistence type="inferred from homology"/>
<comment type="similarity">
    <text evidence="7">Belongs to the MraZ family.</text>
</comment>
<dbReference type="InterPro" id="IPR003444">
    <property type="entry name" value="MraZ"/>
</dbReference>
<feature type="domain" description="SpoVT-AbrB" evidence="8">
    <location>
        <begin position="81"/>
        <end position="124"/>
    </location>
</feature>
<dbReference type="PROSITE" id="PS51740">
    <property type="entry name" value="SPOVT_ABRB"/>
    <property type="match status" value="2"/>
</dbReference>
<dbReference type="Pfam" id="PF02381">
    <property type="entry name" value="MraZ"/>
    <property type="match status" value="2"/>
</dbReference>
<evidence type="ECO:0000256" key="4">
    <source>
        <dbReference type="ARBA" id="ARBA00023015"/>
    </source>
</evidence>
<comment type="subcellular location">
    <subcellularLocation>
        <location evidence="7">Cytoplasm</location>
        <location evidence="7">Nucleoid</location>
    </subcellularLocation>
</comment>
<evidence type="ECO:0000313" key="9">
    <source>
        <dbReference type="EMBL" id="UOO92752.1"/>
    </source>
</evidence>
<evidence type="ECO:0000256" key="2">
    <source>
        <dbReference type="ARBA" id="ARBA00022490"/>
    </source>
</evidence>
<organism evidence="9 10">
    <name type="scientific">Vitreoscilla stercoraria</name>
    <dbReference type="NCBI Taxonomy" id="61"/>
    <lineage>
        <taxon>Bacteria</taxon>
        <taxon>Pseudomonadati</taxon>
        <taxon>Pseudomonadota</taxon>
        <taxon>Betaproteobacteria</taxon>
        <taxon>Neisseriales</taxon>
        <taxon>Neisseriaceae</taxon>
        <taxon>Vitreoscilla</taxon>
    </lineage>
</organism>
<dbReference type="InterPro" id="IPR037914">
    <property type="entry name" value="SpoVT-AbrB_sf"/>
</dbReference>
<keyword evidence="2 7" id="KW-0963">Cytoplasm</keyword>
<dbReference type="Gene3D" id="3.40.1550.20">
    <property type="entry name" value="Transcriptional regulator MraZ domain"/>
    <property type="match status" value="1"/>
</dbReference>
<dbReference type="CDD" id="cd16320">
    <property type="entry name" value="MraZ_N"/>
    <property type="match status" value="1"/>
</dbReference>
<comment type="subunit">
    <text evidence="7">Forms oligomers.</text>
</comment>
<gene>
    <name evidence="7 9" type="primary">mraZ</name>
    <name evidence="9" type="ORF">LVJ81_01515</name>
</gene>
<dbReference type="RefSeq" id="WP_019957079.1">
    <property type="nucleotide sequence ID" value="NZ_CP091512.1"/>
</dbReference>
<evidence type="ECO:0000256" key="3">
    <source>
        <dbReference type="ARBA" id="ARBA00022737"/>
    </source>
</evidence>
<dbReference type="EMBL" id="CP091512">
    <property type="protein sequence ID" value="UOO92752.1"/>
    <property type="molecule type" value="Genomic_DNA"/>
</dbReference>
<dbReference type="PANTHER" id="PTHR34701:SF1">
    <property type="entry name" value="TRANSCRIPTIONAL REGULATOR MRAZ"/>
    <property type="match status" value="1"/>
</dbReference>
<protein>
    <recommendedName>
        <fullName evidence="1 7">Transcriptional regulator MraZ</fullName>
    </recommendedName>
</protein>
<reference evidence="9" key="2">
    <citation type="journal article" date="2022" name="Res Sq">
        <title>Evolution of multicellular longitudinally dividing oral cavity symbionts (Neisseriaceae).</title>
        <authorList>
            <person name="Nyongesa S."/>
            <person name="Weber P."/>
            <person name="Bernet E."/>
            <person name="Pullido F."/>
            <person name="Nieckarz M."/>
            <person name="Delaby M."/>
            <person name="Nieves C."/>
            <person name="Viehboeck T."/>
            <person name="Krause N."/>
            <person name="Rivera-Millot A."/>
            <person name="Nakamura A."/>
            <person name="Vischer N."/>
            <person name="VanNieuwenhze M."/>
            <person name="Brun Y."/>
            <person name="Cava F."/>
            <person name="Bulgheresi S."/>
            <person name="Veyrier F."/>
        </authorList>
    </citation>
    <scope>NUCLEOTIDE SEQUENCE</scope>
    <source>
        <strain evidence="9">SAG 1488-6</strain>
    </source>
</reference>
<feature type="domain" description="SpoVT-AbrB" evidence="8">
    <location>
        <begin position="5"/>
        <end position="51"/>
    </location>
</feature>
<dbReference type="InterPro" id="IPR020603">
    <property type="entry name" value="MraZ_dom"/>
</dbReference>
<evidence type="ECO:0000259" key="8">
    <source>
        <dbReference type="PROSITE" id="PS51740"/>
    </source>
</evidence>
<keyword evidence="10" id="KW-1185">Reference proteome</keyword>
<dbReference type="HAMAP" id="MF_01008">
    <property type="entry name" value="MraZ"/>
    <property type="match status" value="1"/>
</dbReference>
<keyword evidence="6 7" id="KW-0804">Transcription</keyword>
<evidence type="ECO:0000256" key="6">
    <source>
        <dbReference type="ARBA" id="ARBA00023163"/>
    </source>
</evidence>
<evidence type="ECO:0000313" key="10">
    <source>
        <dbReference type="Proteomes" id="UP000832034"/>
    </source>
</evidence>
<keyword evidence="3" id="KW-0677">Repeat</keyword>
<sequence>MLNGIQELTIDAKGRLVIPSKFRDALLRHDSNELMVTLERRNHLLLYPKQEWKAVEVQLLALPVQSNLVLRRFQQLVLSHAESVTMDAMGRVLLPQNLRKLVNFESEVTLVGRGNRMELWSRAAWDEQIQAALDIDENILAEELGKTTLRL</sequence>
<keyword evidence="5 7" id="KW-0238">DNA-binding</keyword>
<dbReference type="CDD" id="cd16321">
    <property type="entry name" value="MraZ_C"/>
    <property type="match status" value="1"/>
</dbReference>
<evidence type="ECO:0000256" key="7">
    <source>
        <dbReference type="HAMAP-Rule" id="MF_01008"/>
    </source>
</evidence>
<name>A0ABY4EAG6_VITST</name>
<reference evidence="9" key="1">
    <citation type="submission" date="2021-12" db="EMBL/GenBank/DDBJ databases">
        <authorList>
            <person name="Veyrier F.J."/>
        </authorList>
    </citation>
    <scope>NUCLEOTIDE SEQUENCE</scope>
    <source>
        <strain evidence="9">SAG 1488-6</strain>
    </source>
</reference>
<evidence type="ECO:0000256" key="5">
    <source>
        <dbReference type="ARBA" id="ARBA00023125"/>
    </source>
</evidence>
<accession>A0ABY4EAG6</accession>
<dbReference type="NCBIfam" id="TIGR00242">
    <property type="entry name" value="division/cell wall cluster transcriptional repressor MraZ"/>
    <property type="match status" value="1"/>
</dbReference>
<dbReference type="Proteomes" id="UP000832034">
    <property type="component" value="Chromosome"/>
</dbReference>
<dbReference type="PANTHER" id="PTHR34701">
    <property type="entry name" value="TRANSCRIPTIONAL REGULATOR MRAZ"/>
    <property type="match status" value="1"/>
</dbReference>
<dbReference type="InterPro" id="IPR038619">
    <property type="entry name" value="MraZ_sf"/>
</dbReference>